<evidence type="ECO:0000313" key="2">
    <source>
        <dbReference type="Proteomes" id="UP000191672"/>
    </source>
</evidence>
<name>A0A1V6QFC9_9EURO</name>
<accession>A0A1V6QFC9</accession>
<protein>
    <submittedName>
        <fullName evidence="1">Uncharacterized protein</fullName>
    </submittedName>
</protein>
<proteinExistence type="predicted"/>
<organism evidence="1 2">
    <name type="scientific">Penicillium antarcticum</name>
    <dbReference type="NCBI Taxonomy" id="416450"/>
    <lineage>
        <taxon>Eukaryota</taxon>
        <taxon>Fungi</taxon>
        <taxon>Dikarya</taxon>
        <taxon>Ascomycota</taxon>
        <taxon>Pezizomycotina</taxon>
        <taxon>Eurotiomycetes</taxon>
        <taxon>Eurotiomycetidae</taxon>
        <taxon>Eurotiales</taxon>
        <taxon>Aspergillaceae</taxon>
        <taxon>Penicillium</taxon>
    </lineage>
</organism>
<dbReference type="EMBL" id="MDYN01000005">
    <property type="protein sequence ID" value="OQD87722.1"/>
    <property type="molecule type" value="Genomic_DNA"/>
</dbReference>
<keyword evidence="2" id="KW-1185">Reference proteome</keyword>
<gene>
    <name evidence="1" type="ORF">PENANT_c005G11819</name>
</gene>
<evidence type="ECO:0000313" key="1">
    <source>
        <dbReference type="EMBL" id="OQD87722.1"/>
    </source>
</evidence>
<reference evidence="2" key="1">
    <citation type="journal article" date="2017" name="Nat. Microbiol.">
        <title>Global analysis of biosynthetic gene clusters reveals vast potential of secondary metabolite production in Penicillium species.</title>
        <authorList>
            <person name="Nielsen J.C."/>
            <person name="Grijseels S."/>
            <person name="Prigent S."/>
            <person name="Ji B."/>
            <person name="Dainat J."/>
            <person name="Nielsen K.F."/>
            <person name="Frisvad J.C."/>
            <person name="Workman M."/>
            <person name="Nielsen J."/>
        </authorList>
    </citation>
    <scope>NUCLEOTIDE SEQUENCE [LARGE SCALE GENOMIC DNA]</scope>
    <source>
        <strain evidence="2">IBT 31811</strain>
    </source>
</reference>
<dbReference type="Proteomes" id="UP000191672">
    <property type="component" value="Unassembled WGS sequence"/>
</dbReference>
<dbReference type="AlphaFoldDB" id="A0A1V6QFC9"/>
<comment type="caution">
    <text evidence="1">The sequence shown here is derived from an EMBL/GenBank/DDBJ whole genome shotgun (WGS) entry which is preliminary data.</text>
</comment>
<sequence>MSGVDMQLDMSTLSLAGLGTFSNVLSVLSADDIQPSAMLQLEQLGSAFPISGPLMTRIPDQLQRCASTRLDRLGVMIGWRKGDAASLMAQSTGGQAISLLATCLENIYGNATAGSIFYHLSKTLLPSSVRLSSPKQLMQATNILANKLGVIGFGTHLAKHVYRIHEAYRHLQERAPTSLLASLSPDGMSEILSKFSQALRKERSIVCVRGCASMGYIFALAVTMFPDDCIVTVESLIIHQGSRSSSICIDITDHLGEKFLQTEVKGKIDSFSDIRVLPGKPSSSLKFVYPGYLAAYMQIHLQEMGVVCLPVAIEAMGACILSLSDLVHVTIGERAGDQPMVSVHLFSQVFGEFPRVALHQRCEEALGVTLPLRWPSFSKTFTTLQHVLARSNGVDQISQLADNISRYCDPSTLLLRIIDEGIASLAVHIHGGAVWQERSDPRVWSPSTKIQKQVAKIIIPPQGVLSQLFSWNDVDLVVKSDGTTTLVPAGISQMGSDLSGYRGLELFDGVIYHDNRYHTDIYTEIPYNNLSRSLNEQFRAPSSEIYPTMEGVHSDLSLTLSEQVRGLALECSVQVSGQRHLINLRECVDHLFGLFNANPCRHTKKTQLKQEYVGMIQTNSILEPDARQGDQISIVQTAGNPTAQFLSLTKWDPALLCHKSCLNCAYEQARDKEIYKIIVA</sequence>